<keyword evidence="2" id="KW-0472">Membrane</keyword>
<evidence type="ECO:0000313" key="3">
    <source>
        <dbReference type="EMBL" id="KAB1649628.1"/>
    </source>
</evidence>
<keyword evidence="2" id="KW-1133">Transmembrane helix</keyword>
<feature type="transmembrane region" description="Helical" evidence="2">
    <location>
        <begin position="12"/>
        <end position="33"/>
    </location>
</feature>
<dbReference type="InterPro" id="IPR007060">
    <property type="entry name" value="FtsL/DivIC"/>
</dbReference>
<keyword evidence="2" id="KW-0812">Transmembrane</keyword>
<name>A0A6H9WNG4_9MICO</name>
<dbReference type="OrthoDB" id="5187715at2"/>
<evidence type="ECO:0000256" key="1">
    <source>
        <dbReference type="SAM" id="MobiDB-lite"/>
    </source>
</evidence>
<sequence length="151" mass="16429">MVKPESRTRRIVRPSGGTVIMLVTVLLGVTVLAPTLQQFISQRQRIADLQHHLATVETEIIELQTEQARWSDPAYVQAQARGRLLFVMPGETSYLVTDSDAPPPVQEPTPAQADMYETDTDWLEALGQSFVTSGFANAPGPAGAETPEGTP</sequence>
<proteinExistence type="predicted"/>
<protein>
    <submittedName>
        <fullName evidence="3">Septum formation initiator family protein</fullName>
    </submittedName>
</protein>
<reference evidence="3 4" key="1">
    <citation type="submission" date="2019-09" db="EMBL/GenBank/DDBJ databases">
        <title>Phylogeny of genus Pseudoclavibacter and closely related genus.</title>
        <authorList>
            <person name="Li Y."/>
        </authorList>
    </citation>
    <scope>NUCLEOTIDE SEQUENCE [LARGE SCALE GENOMIC DNA]</scope>
    <source>
        <strain evidence="3 4">EGI 60007</strain>
    </source>
</reference>
<dbReference type="Proteomes" id="UP000431744">
    <property type="component" value="Unassembled WGS sequence"/>
</dbReference>
<comment type="caution">
    <text evidence="3">The sequence shown here is derived from an EMBL/GenBank/DDBJ whole genome shotgun (WGS) entry which is preliminary data.</text>
</comment>
<evidence type="ECO:0000313" key="4">
    <source>
        <dbReference type="Proteomes" id="UP000431744"/>
    </source>
</evidence>
<organism evidence="3 4">
    <name type="scientific">Pseudoclavibacter endophyticus</name>
    <dbReference type="NCBI Taxonomy" id="1778590"/>
    <lineage>
        <taxon>Bacteria</taxon>
        <taxon>Bacillati</taxon>
        <taxon>Actinomycetota</taxon>
        <taxon>Actinomycetes</taxon>
        <taxon>Micrococcales</taxon>
        <taxon>Microbacteriaceae</taxon>
        <taxon>Pseudoclavibacter</taxon>
    </lineage>
</organism>
<keyword evidence="4" id="KW-1185">Reference proteome</keyword>
<gene>
    <name evidence="3" type="ORF">F8O04_05120</name>
</gene>
<dbReference type="Pfam" id="PF04977">
    <property type="entry name" value="DivIC"/>
    <property type="match status" value="1"/>
</dbReference>
<feature type="region of interest" description="Disordered" evidence="1">
    <location>
        <begin position="132"/>
        <end position="151"/>
    </location>
</feature>
<dbReference type="AlphaFoldDB" id="A0A6H9WNG4"/>
<accession>A0A6H9WNG4</accession>
<dbReference type="RefSeq" id="WP_158028218.1">
    <property type="nucleotide sequence ID" value="NZ_BMHG01000001.1"/>
</dbReference>
<dbReference type="EMBL" id="WBJY01000001">
    <property type="protein sequence ID" value="KAB1649628.1"/>
    <property type="molecule type" value="Genomic_DNA"/>
</dbReference>
<evidence type="ECO:0000256" key="2">
    <source>
        <dbReference type="SAM" id="Phobius"/>
    </source>
</evidence>